<gene>
    <name evidence="1" type="ORF">A9Y76_28950</name>
</gene>
<name>A0A192A824_9RALS</name>
<dbReference type="Proteomes" id="UP000078572">
    <property type="component" value="Plasmid pRI-2"/>
</dbReference>
<keyword evidence="1" id="KW-0614">Plasmid</keyword>
<protein>
    <submittedName>
        <fullName evidence="1">Uncharacterized protein</fullName>
    </submittedName>
</protein>
<organism evidence="1 2">
    <name type="scientific">Ralstonia insidiosa</name>
    <dbReference type="NCBI Taxonomy" id="190721"/>
    <lineage>
        <taxon>Bacteria</taxon>
        <taxon>Pseudomonadati</taxon>
        <taxon>Pseudomonadota</taxon>
        <taxon>Betaproteobacteria</taxon>
        <taxon>Burkholderiales</taxon>
        <taxon>Burkholderiaceae</taxon>
        <taxon>Ralstonia</taxon>
    </lineage>
</organism>
<sequence length="146" mass="16586">MLSANLIPEVELNLSCLSEGPDFRPESSEAYGSWIMKGAIQIGRGAGAIWAVLDALPSHPDAAWSMTLYTRKGTCVGSLWCNAKTHNCQGRLWMISDAYPALMLHWWFRLPAWIQRLSRLHRAGYELKLMGCYWLDGRITMKPSWE</sequence>
<dbReference type="OrthoDB" id="9864564at2"/>
<reference evidence="2" key="1">
    <citation type="submission" date="2016-06" db="EMBL/GenBank/DDBJ databases">
        <authorList>
            <person name="Xu Y."/>
            <person name="Nagy A."/>
            <person name="Yan X."/>
            <person name="Kim S.W."/>
            <person name="Haley B."/>
            <person name="Liu N.T."/>
            <person name="Nou X."/>
        </authorList>
    </citation>
    <scope>NUCLEOTIDE SEQUENCE [LARGE SCALE GENOMIC DNA]</scope>
    <source>
        <strain evidence="2">ATCC 49129</strain>
        <plasmid evidence="2">pri-2</plasmid>
    </source>
</reference>
<geneLocation type="plasmid" evidence="2">
    <name>pri-2</name>
</geneLocation>
<evidence type="ECO:0000313" key="2">
    <source>
        <dbReference type="Proteomes" id="UP000078572"/>
    </source>
</evidence>
<dbReference type="RefSeq" id="WP_004636209.1">
    <property type="nucleotide sequence ID" value="NZ_CP012607.1"/>
</dbReference>
<dbReference type="GeneID" id="61530048"/>
<keyword evidence="2" id="KW-1185">Reference proteome</keyword>
<proteinExistence type="predicted"/>
<dbReference type="AlphaFoldDB" id="A0A192A824"/>
<evidence type="ECO:0000313" key="1">
    <source>
        <dbReference type="EMBL" id="ANJ76635.1"/>
    </source>
</evidence>
<accession>A0A192A824</accession>
<dbReference type="EMBL" id="CP016025">
    <property type="protein sequence ID" value="ANJ76635.1"/>
    <property type="molecule type" value="Genomic_DNA"/>
</dbReference>